<sequence length="330" mass="38308">MLKSEEILGVDSKTLLPWRWAESMRSCSLFWIPVNLGSIPRGQREWLLEFFTRLSARLSEASGLQAEHFMQMQVVDENEQLRKEFLNAMMKEYPMLGRCWLPRGKQPIPASDQEVELLASKKKEFRPYDYAPQQAWWFLGRDADVLRGRYLGYGGLTVFFRKPDAEETIAATPPPAETQMIIPKFLRNHSGLKILLEDFNPHKPNQIPGFIRNHPAMKQVFSVFDVDKMQEKTKALLSPFRDQTKEIFGVGIPRDLEYEGILFVLPKLASQDFFAQTDQQIRRWFEVFDVYINESPEDEGIILACKDNLTSLIASIVGEMRSKGYRYWEG</sequence>
<dbReference type="EMBL" id="SHKW01000001">
    <property type="protein sequence ID" value="RZU40323.1"/>
    <property type="molecule type" value="Genomic_DNA"/>
</dbReference>
<gene>
    <name evidence="1" type="ORF">BDD14_1769</name>
</gene>
<organism evidence="1 2">
    <name type="scientific">Edaphobacter modestus</name>
    <dbReference type="NCBI Taxonomy" id="388466"/>
    <lineage>
        <taxon>Bacteria</taxon>
        <taxon>Pseudomonadati</taxon>
        <taxon>Acidobacteriota</taxon>
        <taxon>Terriglobia</taxon>
        <taxon>Terriglobales</taxon>
        <taxon>Acidobacteriaceae</taxon>
        <taxon>Edaphobacter</taxon>
    </lineage>
</organism>
<proteinExistence type="predicted"/>
<protein>
    <submittedName>
        <fullName evidence="1">Uncharacterized protein</fullName>
    </submittedName>
</protein>
<name>A0A4Q7YTJ9_9BACT</name>
<accession>A0A4Q7YTJ9</accession>
<reference evidence="1 2" key="1">
    <citation type="submission" date="2019-02" db="EMBL/GenBank/DDBJ databases">
        <title>Genomic Encyclopedia of Archaeal and Bacterial Type Strains, Phase II (KMG-II): from individual species to whole genera.</title>
        <authorList>
            <person name="Goeker M."/>
        </authorList>
    </citation>
    <scope>NUCLEOTIDE SEQUENCE [LARGE SCALE GENOMIC DNA]</scope>
    <source>
        <strain evidence="1 2">DSM 18101</strain>
    </source>
</reference>
<evidence type="ECO:0000313" key="1">
    <source>
        <dbReference type="EMBL" id="RZU40323.1"/>
    </source>
</evidence>
<dbReference type="AlphaFoldDB" id="A0A4Q7YTJ9"/>
<dbReference type="OrthoDB" id="109123at2"/>
<dbReference type="Proteomes" id="UP000292958">
    <property type="component" value="Unassembled WGS sequence"/>
</dbReference>
<dbReference type="RefSeq" id="WP_130418403.1">
    <property type="nucleotide sequence ID" value="NZ_SHKW01000001.1"/>
</dbReference>
<keyword evidence="2" id="KW-1185">Reference proteome</keyword>
<evidence type="ECO:0000313" key="2">
    <source>
        <dbReference type="Proteomes" id="UP000292958"/>
    </source>
</evidence>
<comment type="caution">
    <text evidence="1">The sequence shown here is derived from an EMBL/GenBank/DDBJ whole genome shotgun (WGS) entry which is preliminary data.</text>
</comment>